<dbReference type="AlphaFoldDB" id="A0A5P6NCI9"/>
<evidence type="ECO:0000313" key="3">
    <source>
        <dbReference type="EMBL" id="QFI63727.1"/>
    </source>
</evidence>
<organism evidence="3 4">
    <name type="scientific">Qipengyuania flava</name>
    <dbReference type="NCBI Taxonomy" id="192812"/>
    <lineage>
        <taxon>Bacteria</taxon>
        <taxon>Pseudomonadati</taxon>
        <taxon>Pseudomonadota</taxon>
        <taxon>Alphaproteobacteria</taxon>
        <taxon>Sphingomonadales</taxon>
        <taxon>Erythrobacteraceae</taxon>
        <taxon>Qipengyuania</taxon>
    </lineage>
</organism>
<dbReference type="PANTHER" id="PTHR13891:SF1">
    <property type="entry name" value="CYTOCHROME C OXIDASE ASSEMBLY FACTOR 7"/>
    <property type="match status" value="1"/>
</dbReference>
<dbReference type="SUPFAM" id="SSF81901">
    <property type="entry name" value="HCP-like"/>
    <property type="match status" value="2"/>
</dbReference>
<evidence type="ECO:0000313" key="4">
    <source>
        <dbReference type="Proteomes" id="UP000325385"/>
    </source>
</evidence>
<keyword evidence="2" id="KW-0677">Repeat</keyword>
<dbReference type="InterPro" id="IPR006597">
    <property type="entry name" value="Sel1-like"/>
</dbReference>
<dbReference type="InterPro" id="IPR040239">
    <property type="entry name" value="HcpB-like"/>
</dbReference>
<evidence type="ECO:0000256" key="1">
    <source>
        <dbReference type="ARBA" id="ARBA00008486"/>
    </source>
</evidence>
<name>A0A5P6NCI9_9SPHN</name>
<dbReference type="SMART" id="SM00671">
    <property type="entry name" value="SEL1"/>
    <property type="match status" value="4"/>
</dbReference>
<reference evidence="4" key="1">
    <citation type="submission" date="2018-09" db="EMBL/GenBank/DDBJ databases">
        <title>Nocardia yunnanensis sp. nov., an actinomycete isolated from a soil sample.</title>
        <authorList>
            <person name="Zhang J."/>
        </authorList>
    </citation>
    <scope>NUCLEOTIDE SEQUENCE [LARGE SCALE GENOMIC DNA]</scope>
    <source>
        <strain evidence="4">21-3</strain>
    </source>
</reference>
<dbReference type="Proteomes" id="UP000325385">
    <property type="component" value="Chromosome"/>
</dbReference>
<comment type="similarity">
    <text evidence="1">Belongs to the hcp beta-lactamase family.</text>
</comment>
<dbReference type="Pfam" id="PF08238">
    <property type="entry name" value="Sel1"/>
    <property type="match status" value="4"/>
</dbReference>
<sequence>MQAGYPGRLCHGRGAGTVSVAAELIGAFALKLRRTGLVFALAAVWSVSSSALPADQGASSEKSAVERACEAGEVAACLNAGRILVQLSGEARAIRARDMFARGCELGSADACHLLVPMLIEGRGGAQLLDVAAEVAQILCKAGSGQGCSWQGNVLSRQAASDQQINHENLIAARVLYLQGCDLDSMEACGQAGALLATGTGGPPDPIKGYDLLERACRAEQWQACANVAVMARDGLAHDADRAAARDYFGMACDGGIANACNDLGIMWMQLSDRSGDERWRDPALLVFIASCDGGDGAGCSNAARQLREGRGVPTDLVRAHDLAVRGCEANSARACLLASDMRGAGEGVEGDAETARALRQKACDLGQSSACAGVDASARQD</sequence>
<protein>
    <submittedName>
        <fullName evidence="3">Sel1 repeat family protein</fullName>
    </submittedName>
</protein>
<proteinExistence type="inferred from homology"/>
<accession>A0A5P6NCI9</accession>
<dbReference type="InterPro" id="IPR011990">
    <property type="entry name" value="TPR-like_helical_dom_sf"/>
</dbReference>
<dbReference type="Gene3D" id="1.25.40.10">
    <property type="entry name" value="Tetratricopeptide repeat domain"/>
    <property type="match status" value="2"/>
</dbReference>
<dbReference type="PANTHER" id="PTHR13891">
    <property type="entry name" value="CYTOCHROME C OXIDASE ASSEMBLY FACTOR 7"/>
    <property type="match status" value="1"/>
</dbReference>
<dbReference type="EMBL" id="CP032228">
    <property type="protein sequence ID" value="QFI63727.1"/>
    <property type="molecule type" value="Genomic_DNA"/>
</dbReference>
<evidence type="ECO:0000256" key="2">
    <source>
        <dbReference type="ARBA" id="ARBA00022737"/>
    </source>
</evidence>
<gene>
    <name evidence="3" type="ORF">D0Y83_10985</name>
</gene>